<dbReference type="InterPro" id="IPR003660">
    <property type="entry name" value="HAMP_dom"/>
</dbReference>
<feature type="transmembrane region" description="Helical" evidence="4">
    <location>
        <begin position="189"/>
        <end position="213"/>
    </location>
</feature>
<evidence type="ECO:0000256" key="3">
    <source>
        <dbReference type="PROSITE-ProRule" id="PRU00284"/>
    </source>
</evidence>
<dbReference type="PANTHER" id="PTHR32089:SF112">
    <property type="entry name" value="LYSOZYME-LIKE PROTEIN-RELATED"/>
    <property type="match status" value="1"/>
</dbReference>
<dbReference type="KEGG" id="cac:CA_C0443"/>
<dbReference type="SUPFAM" id="SSF58104">
    <property type="entry name" value="Methyl-accepting chemotaxis protein (MCP) signaling domain"/>
    <property type="match status" value="1"/>
</dbReference>
<feature type="domain" description="Methyl-accepting transducer" evidence="5">
    <location>
        <begin position="282"/>
        <end position="539"/>
    </location>
</feature>
<dbReference type="InterPro" id="IPR004089">
    <property type="entry name" value="MCPsignal_dom"/>
</dbReference>
<comment type="similarity">
    <text evidence="2">Belongs to the methyl-accepting chemotaxis (MCP) protein family.</text>
</comment>
<evidence type="ECO:0000259" key="5">
    <source>
        <dbReference type="PROSITE" id="PS50111"/>
    </source>
</evidence>
<dbReference type="Pfam" id="PF00672">
    <property type="entry name" value="HAMP"/>
    <property type="match status" value="1"/>
</dbReference>
<dbReference type="PANTHER" id="PTHR32089">
    <property type="entry name" value="METHYL-ACCEPTING CHEMOTAXIS PROTEIN MCPB"/>
    <property type="match status" value="1"/>
</dbReference>
<dbReference type="InterPro" id="IPR024478">
    <property type="entry name" value="HlyB_4HB_MCP"/>
</dbReference>
<dbReference type="Gene3D" id="1.10.287.950">
    <property type="entry name" value="Methyl-accepting chemotaxis protein"/>
    <property type="match status" value="1"/>
</dbReference>
<dbReference type="InterPro" id="IPR004090">
    <property type="entry name" value="Chemotax_Me-accpt_rcpt"/>
</dbReference>
<dbReference type="OrthoDB" id="369336at2"/>
<sequence length="569" mass="61383">MGKKGFKNLKVSSGIIILFVLAVFSSVLIGAVGYLKLKNVNENMHAMQNIQLQGVSRVGEAYGSVGVIRNNLTKLTDRKFDTKYIKDIDATEVIINKNIREEISALKDDSEGSKKAENLMNTFSDYMSFYDKLKTMRVAGENPNQEFIDANTKSGNNLQNAIKELSQYHKDQAQIITEKSNADFRDASIMLFLITAFIVVVGSVLSMIILISIKASINEFTTVINEVSHGDFSVQINTEGTNEFAILNKALHKTIESISTIMRGVKDNAKDVSNQSVSLSAVSEEMSATSQEVSSTIGEVADGSVSQAGELVNMTAGINKFGEEIDRIVKNIKDVNTTAKQVSSMANVSNGQLQDLVSSVENMNGSFESVVEKINKLVLSVNQINDITSLINSIADQTNLLALNAAIEASRAGEAGKGFAVVADEIRTLAEQSKDSSSKIVTLVEDINKETKSVLATTSDVNGTLSSQVTVIDTSISSFKEIIDEIEKIIPEINDVSESMESVTKQKSSIIEKAEGASAIAEENSASSEEISASIEQMSASSVEVANAAEKLSESANVMVGLVEQFKLK</sequence>
<accession>Q97LW1</accession>
<feature type="domain" description="HAMP" evidence="6">
    <location>
        <begin position="211"/>
        <end position="263"/>
    </location>
</feature>
<keyword evidence="4" id="KW-1133">Transmembrane helix</keyword>
<dbReference type="GO" id="GO:0007165">
    <property type="term" value="P:signal transduction"/>
    <property type="evidence" value="ECO:0007669"/>
    <property type="project" value="UniProtKB-KW"/>
</dbReference>
<protein>
    <submittedName>
        <fullName evidence="7">Methyl-accepting chemotaxis protein</fullName>
    </submittedName>
</protein>
<dbReference type="PATRIC" id="fig|272562.8.peg.641"/>
<evidence type="ECO:0000313" key="8">
    <source>
        <dbReference type="Proteomes" id="UP000000814"/>
    </source>
</evidence>
<dbReference type="PROSITE" id="PS50885">
    <property type="entry name" value="HAMP"/>
    <property type="match status" value="1"/>
</dbReference>
<dbReference type="PIR" id="D96954">
    <property type="entry name" value="D96954"/>
</dbReference>
<proteinExistence type="inferred from homology"/>
<dbReference type="eggNOG" id="COG0840">
    <property type="taxonomic scope" value="Bacteria"/>
</dbReference>
<dbReference type="PROSITE" id="PS50111">
    <property type="entry name" value="CHEMOTAXIS_TRANSDUC_2"/>
    <property type="match status" value="1"/>
</dbReference>
<evidence type="ECO:0000256" key="2">
    <source>
        <dbReference type="ARBA" id="ARBA00029447"/>
    </source>
</evidence>
<dbReference type="EMBL" id="AE001437">
    <property type="protein sequence ID" value="AAK78423.1"/>
    <property type="molecule type" value="Genomic_DNA"/>
</dbReference>
<organism evidence="7 8">
    <name type="scientific">Clostridium acetobutylicum (strain ATCC 824 / DSM 792 / JCM 1419 / IAM 19013 / LMG 5710 / NBRC 13948 / NRRL B-527 / VKM B-1787 / 2291 / W)</name>
    <dbReference type="NCBI Taxonomy" id="272562"/>
    <lineage>
        <taxon>Bacteria</taxon>
        <taxon>Bacillati</taxon>
        <taxon>Bacillota</taxon>
        <taxon>Clostridia</taxon>
        <taxon>Eubacteriales</taxon>
        <taxon>Clostridiaceae</taxon>
        <taxon>Clostridium</taxon>
    </lineage>
</organism>
<dbReference type="Pfam" id="PF00015">
    <property type="entry name" value="MCPsignal"/>
    <property type="match status" value="1"/>
</dbReference>
<dbReference type="HOGENOM" id="CLU_000445_107_27_9"/>
<evidence type="ECO:0000313" key="7">
    <source>
        <dbReference type="EMBL" id="AAK78423.1"/>
    </source>
</evidence>
<evidence type="ECO:0000256" key="1">
    <source>
        <dbReference type="ARBA" id="ARBA00023224"/>
    </source>
</evidence>
<dbReference type="GO" id="GO:0016020">
    <property type="term" value="C:membrane"/>
    <property type="evidence" value="ECO:0007669"/>
    <property type="project" value="InterPro"/>
</dbReference>
<keyword evidence="4" id="KW-0472">Membrane</keyword>
<dbReference type="GO" id="GO:0004888">
    <property type="term" value="F:transmembrane signaling receptor activity"/>
    <property type="evidence" value="ECO:0007669"/>
    <property type="project" value="InterPro"/>
</dbReference>
<keyword evidence="4" id="KW-0812">Transmembrane</keyword>
<keyword evidence="1 3" id="KW-0807">Transducer</keyword>
<dbReference type="SMART" id="SM00304">
    <property type="entry name" value="HAMP"/>
    <property type="match status" value="1"/>
</dbReference>
<name>Q97LW1_CLOAB</name>
<dbReference type="Proteomes" id="UP000000814">
    <property type="component" value="Chromosome"/>
</dbReference>
<dbReference type="STRING" id="272562.CA_C0443"/>
<dbReference type="GeneID" id="44996952"/>
<dbReference type="Pfam" id="PF12729">
    <property type="entry name" value="4HB_MCP_1"/>
    <property type="match status" value="1"/>
</dbReference>
<dbReference type="RefSeq" id="WP_010963765.1">
    <property type="nucleotide sequence ID" value="NC_003030.1"/>
</dbReference>
<evidence type="ECO:0000256" key="4">
    <source>
        <dbReference type="SAM" id="Phobius"/>
    </source>
</evidence>
<dbReference type="PRINTS" id="PR00260">
    <property type="entry name" value="CHEMTRNSDUCR"/>
</dbReference>
<feature type="transmembrane region" description="Helical" evidence="4">
    <location>
        <begin position="12"/>
        <end position="35"/>
    </location>
</feature>
<dbReference type="AlphaFoldDB" id="Q97LW1"/>
<evidence type="ECO:0000259" key="6">
    <source>
        <dbReference type="PROSITE" id="PS50885"/>
    </source>
</evidence>
<gene>
    <name evidence="7" type="ordered locus">CA_C0443</name>
</gene>
<dbReference type="SMART" id="SM00283">
    <property type="entry name" value="MA"/>
    <property type="match status" value="1"/>
</dbReference>
<reference evidence="7 8" key="1">
    <citation type="journal article" date="2001" name="J. Bacteriol.">
        <title>Genome sequence and comparative analysis of the solvent-producing bacterium Clostridium acetobutylicum.</title>
        <authorList>
            <person name="Nolling J."/>
            <person name="Breton G."/>
            <person name="Omelchenko M.V."/>
            <person name="Makarova K.S."/>
            <person name="Zeng Q."/>
            <person name="Gibson R."/>
            <person name="Lee H.M."/>
            <person name="Dubois J."/>
            <person name="Qiu D."/>
            <person name="Hitti J."/>
            <person name="Wolf Y.I."/>
            <person name="Tatusov R.L."/>
            <person name="Sabathe F."/>
            <person name="Doucette-Stamm L."/>
            <person name="Soucaille P."/>
            <person name="Daly M.J."/>
            <person name="Bennett G.N."/>
            <person name="Koonin E.V."/>
            <person name="Smith D.R."/>
        </authorList>
    </citation>
    <scope>NUCLEOTIDE SEQUENCE [LARGE SCALE GENOMIC DNA]</scope>
    <source>
        <strain evidence="8">ATCC 824 / DSM 792 / JCM 1419 / LMG 5710 / VKM B-1787</strain>
    </source>
</reference>
<keyword evidence="8" id="KW-1185">Reference proteome</keyword>
<dbReference type="GO" id="GO:0006935">
    <property type="term" value="P:chemotaxis"/>
    <property type="evidence" value="ECO:0007669"/>
    <property type="project" value="InterPro"/>
</dbReference>
<dbReference type="Gene3D" id="6.10.340.10">
    <property type="match status" value="1"/>
</dbReference>